<keyword evidence="3" id="KW-0723">Serine/threonine-protein kinase</keyword>
<dbReference type="Gene3D" id="1.10.510.10">
    <property type="entry name" value="Transferase(Phosphotransferase) domain 1"/>
    <property type="match status" value="1"/>
</dbReference>
<keyword evidence="8" id="KW-0072">Autophagy</keyword>
<evidence type="ECO:0000256" key="9">
    <source>
        <dbReference type="ARBA" id="ARBA00030237"/>
    </source>
</evidence>
<evidence type="ECO:0000256" key="2">
    <source>
        <dbReference type="ARBA" id="ARBA00012513"/>
    </source>
</evidence>
<dbReference type="GO" id="GO:0005524">
    <property type="term" value="F:ATP binding"/>
    <property type="evidence" value="ECO:0007669"/>
    <property type="project" value="UniProtKB-KW"/>
</dbReference>
<feature type="domain" description="Protein kinase" evidence="12">
    <location>
        <begin position="1"/>
        <end position="212"/>
    </location>
</feature>
<dbReference type="InterPro" id="IPR045269">
    <property type="entry name" value="Atg1-like"/>
</dbReference>
<evidence type="ECO:0000256" key="3">
    <source>
        <dbReference type="ARBA" id="ARBA00022527"/>
    </source>
</evidence>
<dbReference type="EC" id="2.7.11.1" evidence="2"/>
<dbReference type="GO" id="GO:0005829">
    <property type="term" value="C:cytosol"/>
    <property type="evidence" value="ECO:0007669"/>
    <property type="project" value="TreeGrafter"/>
</dbReference>
<evidence type="ECO:0000256" key="10">
    <source>
        <dbReference type="ARBA" id="ARBA00047899"/>
    </source>
</evidence>
<dbReference type="GO" id="GO:0034727">
    <property type="term" value="P:piecemeal microautophagy of the nucleus"/>
    <property type="evidence" value="ECO:0007669"/>
    <property type="project" value="TreeGrafter"/>
</dbReference>
<evidence type="ECO:0000256" key="11">
    <source>
        <dbReference type="ARBA" id="ARBA00048679"/>
    </source>
</evidence>
<evidence type="ECO:0000259" key="12">
    <source>
        <dbReference type="PROSITE" id="PS50011"/>
    </source>
</evidence>
<evidence type="ECO:0000256" key="5">
    <source>
        <dbReference type="ARBA" id="ARBA00022741"/>
    </source>
</evidence>
<dbReference type="GO" id="GO:0005776">
    <property type="term" value="C:autophagosome"/>
    <property type="evidence" value="ECO:0007669"/>
    <property type="project" value="TreeGrafter"/>
</dbReference>
<evidence type="ECO:0000256" key="7">
    <source>
        <dbReference type="ARBA" id="ARBA00022840"/>
    </source>
</evidence>
<dbReference type="AlphaFoldDB" id="A0A5N5D655"/>
<dbReference type="GO" id="GO:0034045">
    <property type="term" value="C:phagophore assembly site membrane"/>
    <property type="evidence" value="ECO:0007669"/>
    <property type="project" value="UniProtKB-SubCell"/>
</dbReference>
<dbReference type="GO" id="GO:0010506">
    <property type="term" value="P:regulation of autophagy"/>
    <property type="evidence" value="ECO:0007669"/>
    <property type="project" value="InterPro"/>
</dbReference>
<proteinExistence type="predicted"/>
<protein>
    <recommendedName>
        <fullName evidence="2">non-specific serine/threonine protein kinase</fullName>
        <ecNumber evidence="2">2.7.11.1</ecNumber>
    </recommendedName>
    <alternativeName>
        <fullName evidence="9">Autophagy-related protein 1</fullName>
    </alternativeName>
</protein>
<evidence type="ECO:0000256" key="1">
    <source>
        <dbReference type="ARBA" id="ARBA00004623"/>
    </source>
</evidence>
<dbReference type="Pfam" id="PF00069">
    <property type="entry name" value="Pkinase"/>
    <property type="match status" value="1"/>
</dbReference>
<name>A0A5N5D655_9PEZI</name>
<dbReference type="PANTHER" id="PTHR24348:SF22">
    <property type="entry name" value="NON-SPECIFIC SERINE_THREONINE PROTEIN KINASE"/>
    <property type="match status" value="1"/>
</dbReference>
<dbReference type="GO" id="GO:0061709">
    <property type="term" value="P:reticulophagy"/>
    <property type="evidence" value="ECO:0007669"/>
    <property type="project" value="TreeGrafter"/>
</dbReference>
<evidence type="ECO:0000256" key="4">
    <source>
        <dbReference type="ARBA" id="ARBA00022679"/>
    </source>
</evidence>
<keyword evidence="5" id="KW-0547">Nucleotide-binding</keyword>
<evidence type="ECO:0000256" key="6">
    <source>
        <dbReference type="ARBA" id="ARBA00022777"/>
    </source>
</evidence>
<comment type="catalytic activity">
    <reaction evidence="10">
        <text>L-threonyl-[protein] + ATP = O-phospho-L-threonyl-[protein] + ADP + H(+)</text>
        <dbReference type="Rhea" id="RHEA:46608"/>
        <dbReference type="Rhea" id="RHEA-COMP:11060"/>
        <dbReference type="Rhea" id="RHEA-COMP:11605"/>
        <dbReference type="ChEBI" id="CHEBI:15378"/>
        <dbReference type="ChEBI" id="CHEBI:30013"/>
        <dbReference type="ChEBI" id="CHEBI:30616"/>
        <dbReference type="ChEBI" id="CHEBI:61977"/>
        <dbReference type="ChEBI" id="CHEBI:456216"/>
        <dbReference type="EC" id="2.7.11.1"/>
    </reaction>
</comment>
<dbReference type="SUPFAM" id="SSF56112">
    <property type="entry name" value="Protein kinase-like (PK-like)"/>
    <property type="match status" value="1"/>
</dbReference>
<comment type="caution">
    <text evidence="13">The sequence shown here is derived from an EMBL/GenBank/DDBJ whole genome shotgun (WGS) entry which is preliminary data.</text>
</comment>
<dbReference type="InterPro" id="IPR011009">
    <property type="entry name" value="Kinase-like_dom_sf"/>
</dbReference>
<dbReference type="PROSITE" id="PS00108">
    <property type="entry name" value="PROTEIN_KINASE_ST"/>
    <property type="match status" value="1"/>
</dbReference>
<evidence type="ECO:0000313" key="13">
    <source>
        <dbReference type="EMBL" id="KAB2572824.1"/>
    </source>
</evidence>
<dbReference type="CDD" id="cd00180">
    <property type="entry name" value="PKc"/>
    <property type="match status" value="1"/>
</dbReference>
<dbReference type="OrthoDB" id="4062651at2759"/>
<dbReference type="GO" id="GO:0000045">
    <property type="term" value="P:autophagosome assembly"/>
    <property type="evidence" value="ECO:0007669"/>
    <property type="project" value="TreeGrafter"/>
</dbReference>
<dbReference type="EMBL" id="VCHE01000070">
    <property type="protein sequence ID" value="KAB2572824.1"/>
    <property type="molecule type" value="Genomic_DNA"/>
</dbReference>
<evidence type="ECO:0000313" key="14">
    <source>
        <dbReference type="Proteomes" id="UP000325902"/>
    </source>
</evidence>
<dbReference type="GO" id="GO:0000422">
    <property type="term" value="P:autophagy of mitochondrion"/>
    <property type="evidence" value="ECO:0007669"/>
    <property type="project" value="TreeGrafter"/>
</dbReference>
<keyword evidence="14" id="KW-1185">Reference proteome</keyword>
<dbReference type="SMART" id="SM00220">
    <property type="entry name" value="S_TKc"/>
    <property type="match status" value="1"/>
</dbReference>
<keyword evidence="6 13" id="KW-0418">Kinase</keyword>
<sequence length="236" mass="26913">MYPVTEYNLSEFMDEEVDPDLPKTLRSFLPCLANTLTFLHDKHHIKHMDIKPENILVRSIQNSTKKHHSGAYKVYLADFGISRSYASPEESETNSITSFTPLYAAPEVVSQELRGFKADVFSLGCVFTEMMATICSFRDALEEIRERSGRRPFHANLAAIQKLLSVIYSGEEEHDEYTYGHVLPRPCIWYARCMINDQPQNRPSAARVRDFLEVDGLVCNAELPEAFEVAQPLSEC</sequence>
<dbReference type="InterPro" id="IPR008271">
    <property type="entry name" value="Ser/Thr_kinase_AS"/>
</dbReference>
<comment type="subcellular location">
    <subcellularLocation>
        <location evidence="1">Preautophagosomal structure membrane</location>
        <topology evidence="1">Peripheral membrane protein</topology>
    </subcellularLocation>
</comment>
<reference evidence="13 14" key="1">
    <citation type="journal article" date="2019" name="Sci. Rep.">
        <title>A multi-omics analysis of the grapevine pathogen Lasiodiplodia theobromae reveals that temperature affects the expression of virulence- and pathogenicity-related genes.</title>
        <authorList>
            <person name="Felix C."/>
            <person name="Meneses R."/>
            <person name="Goncalves M.F.M."/>
            <person name="Tilleman L."/>
            <person name="Duarte A.S."/>
            <person name="Jorrin-Novo J.V."/>
            <person name="Van de Peer Y."/>
            <person name="Deforce D."/>
            <person name="Van Nieuwerburgh F."/>
            <person name="Esteves A.C."/>
            <person name="Alves A."/>
        </authorList>
    </citation>
    <scope>NUCLEOTIDE SEQUENCE [LARGE SCALE GENOMIC DNA]</scope>
    <source>
        <strain evidence="13 14">LA-SOL3</strain>
    </source>
</reference>
<keyword evidence="4" id="KW-0808">Transferase</keyword>
<dbReference type="InterPro" id="IPR000719">
    <property type="entry name" value="Prot_kinase_dom"/>
</dbReference>
<comment type="catalytic activity">
    <reaction evidence="11">
        <text>L-seryl-[protein] + ATP = O-phospho-L-seryl-[protein] + ADP + H(+)</text>
        <dbReference type="Rhea" id="RHEA:17989"/>
        <dbReference type="Rhea" id="RHEA-COMP:9863"/>
        <dbReference type="Rhea" id="RHEA-COMP:11604"/>
        <dbReference type="ChEBI" id="CHEBI:15378"/>
        <dbReference type="ChEBI" id="CHEBI:29999"/>
        <dbReference type="ChEBI" id="CHEBI:30616"/>
        <dbReference type="ChEBI" id="CHEBI:83421"/>
        <dbReference type="ChEBI" id="CHEBI:456216"/>
        <dbReference type="EC" id="2.7.11.1"/>
    </reaction>
</comment>
<gene>
    <name evidence="13" type="ORF">DBV05_g8531</name>
</gene>
<organism evidence="13 14">
    <name type="scientific">Lasiodiplodia theobromae</name>
    <dbReference type="NCBI Taxonomy" id="45133"/>
    <lineage>
        <taxon>Eukaryota</taxon>
        <taxon>Fungi</taxon>
        <taxon>Dikarya</taxon>
        <taxon>Ascomycota</taxon>
        <taxon>Pezizomycotina</taxon>
        <taxon>Dothideomycetes</taxon>
        <taxon>Dothideomycetes incertae sedis</taxon>
        <taxon>Botryosphaeriales</taxon>
        <taxon>Botryosphaeriaceae</taxon>
        <taxon>Lasiodiplodia</taxon>
    </lineage>
</organism>
<dbReference type="GO" id="GO:0004674">
    <property type="term" value="F:protein serine/threonine kinase activity"/>
    <property type="evidence" value="ECO:0007669"/>
    <property type="project" value="UniProtKB-KW"/>
</dbReference>
<accession>A0A5N5D655</accession>
<dbReference type="GO" id="GO:0042594">
    <property type="term" value="P:response to starvation"/>
    <property type="evidence" value="ECO:0007669"/>
    <property type="project" value="TreeGrafter"/>
</dbReference>
<keyword evidence="13" id="KW-0675">Receptor</keyword>
<dbReference type="Proteomes" id="UP000325902">
    <property type="component" value="Unassembled WGS sequence"/>
</dbReference>
<evidence type="ECO:0000256" key="8">
    <source>
        <dbReference type="ARBA" id="ARBA00023006"/>
    </source>
</evidence>
<dbReference type="PROSITE" id="PS50011">
    <property type="entry name" value="PROTEIN_KINASE_DOM"/>
    <property type="match status" value="1"/>
</dbReference>
<keyword evidence="7" id="KW-0067">ATP-binding</keyword>
<dbReference type="PANTHER" id="PTHR24348">
    <property type="entry name" value="SERINE/THREONINE-PROTEIN KINASE UNC-51-RELATED"/>
    <property type="match status" value="1"/>
</dbReference>